<protein>
    <submittedName>
        <fullName evidence="1">Uncharacterized protein</fullName>
    </submittedName>
</protein>
<dbReference type="PANTHER" id="PTHR42085:SF6">
    <property type="entry name" value="F-BOX DOMAIN-CONTAINING PROTEIN"/>
    <property type="match status" value="1"/>
</dbReference>
<gene>
    <name evidence="1" type="ORF">NPX13_g8359</name>
</gene>
<dbReference type="InterPro" id="IPR038883">
    <property type="entry name" value="AN11006-like"/>
</dbReference>
<dbReference type="AlphaFoldDB" id="A0A9W8TJX1"/>
<dbReference type="VEuPathDB" id="FungiDB:F4678DRAFT_442061"/>
<organism evidence="1 2">
    <name type="scientific">Xylaria arbuscula</name>
    <dbReference type="NCBI Taxonomy" id="114810"/>
    <lineage>
        <taxon>Eukaryota</taxon>
        <taxon>Fungi</taxon>
        <taxon>Dikarya</taxon>
        <taxon>Ascomycota</taxon>
        <taxon>Pezizomycotina</taxon>
        <taxon>Sordariomycetes</taxon>
        <taxon>Xylariomycetidae</taxon>
        <taxon>Xylariales</taxon>
        <taxon>Xylariaceae</taxon>
        <taxon>Xylaria</taxon>
    </lineage>
</organism>
<comment type="caution">
    <text evidence="1">The sequence shown here is derived from an EMBL/GenBank/DDBJ whole genome shotgun (WGS) entry which is preliminary data.</text>
</comment>
<accession>A0A9W8TJX1</accession>
<reference evidence="1" key="1">
    <citation type="submission" date="2022-07" db="EMBL/GenBank/DDBJ databases">
        <title>Genome Sequence of Xylaria arbuscula.</title>
        <authorList>
            <person name="Buettner E."/>
        </authorList>
    </citation>
    <scope>NUCLEOTIDE SEQUENCE</scope>
    <source>
        <strain evidence="1">VT107</strain>
    </source>
</reference>
<sequence length="631" mass="71585">MTPPQGNTFLSIPAEIRRKIYNEAGLIRGRCIPIISRKYEEYDGGEWPLSSAPGSTYSLLQVSKFVNEEVGILICAHNTLSLVYEEIDYGLAFLCRLLPLQCAALKSLSIPLYSLRRPWWIQSPASPIIDPDCQPVPKARLVLWEAAAHHILSNTYQNLTIQLFCDTAASPITSAVLQPFLQYPGHLKDLELELDDEKGANHQELKSLAWRTVCCAKGEDASPSFPFFALPVEIRHHILTYSDLVTPLGEIYWNVKRGFNILRVTDEDCFGPKFCDATNCHESYHQACRFFSCSGNNSPATGLKCCELTKSWGFRCSVTDYVCCRTRTGYSSRCRCWTNPKSLLVANRQLYHEAIRVLYSYNRVIVVPSRDFRTPVSLTQKRLDAAVFITRHMWPEVLNYLRDVEFVFPCINPASPDLAQNPCILDLCFAIDHLASNACMSGLHVTVYLTTAGSIQNDDSGWFHRQLRKHDAATALRAHSHFLSAFRSLKGIKNFFVRLEWGWRWAEQVWAVKPNQRHNDGIQGALLNYEIDMLELSLERMIMGDSYTPKIEMILSRFPSVWLFKKRSTPTCSSETSLASFRFLRYICATYDFILGSYTTASTSTPWIITIIELLEEELVVSSGLTVAANN</sequence>
<evidence type="ECO:0000313" key="2">
    <source>
        <dbReference type="Proteomes" id="UP001148614"/>
    </source>
</evidence>
<dbReference type="EMBL" id="JANPWZ010001821">
    <property type="protein sequence ID" value="KAJ3562983.1"/>
    <property type="molecule type" value="Genomic_DNA"/>
</dbReference>
<evidence type="ECO:0000313" key="1">
    <source>
        <dbReference type="EMBL" id="KAJ3562983.1"/>
    </source>
</evidence>
<keyword evidence="2" id="KW-1185">Reference proteome</keyword>
<dbReference type="Proteomes" id="UP001148614">
    <property type="component" value="Unassembled WGS sequence"/>
</dbReference>
<name>A0A9W8TJX1_9PEZI</name>
<dbReference type="PANTHER" id="PTHR42085">
    <property type="entry name" value="F-BOX DOMAIN-CONTAINING PROTEIN"/>
    <property type="match status" value="1"/>
</dbReference>
<proteinExistence type="predicted"/>